<reference evidence="2" key="1">
    <citation type="submission" date="2018-01" db="EMBL/GenBank/DDBJ databases">
        <title>An insight into the sialome of Amazonian anophelines.</title>
        <authorList>
            <person name="Ribeiro J.M."/>
            <person name="Scarpassa V."/>
            <person name="Calvo E."/>
        </authorList>
    </citation>
    <scope>NUCLEOTIDE SEQUENCE</scope>
    <source>
        <tissue evidence="2">Salivary glands</tissue>
    </source>
</reference>
<proteinExistence type="predicted"/>
<evidence type="ECO:0000313" key="2">
    <source>
        <dbReference type="EMBL" id="MBW30841.1"/>
    </source>
</evidence>
<protein>
    <submittedName>
        <fullName evidence="2">Putative secreted peptide</fullName>
    </submittedName>
</protein>
<feature type="chain" id="PRO_5014766318" evidence="1">
    <location>
        <begin position="20"/>
        <end position="98"/>
    </location>
</feature>
<sequence length="98" mass="11052">MSPLLRVFHLFLYFSFTSLFCVECSCRAPDLLKRDTPTHSWQSYTTQLLPSVTDTIPDPARSSSFLVKNRVTSVVHRRCLALSAALLLLSICCARSRS</sequence>
<accession>A0A2M3ZQM6</accession>
<organism evidence="2">
    <name type="scientific">Anopheles braziliensis</name>
    <dbReference type="NCBI Taxonomy" id="58242"/>
    <lineage>
        <taxon>Eukaryota</taxon>
        <taxon>Metazoa</taxon>
        <taxon>Ecdysozoa</taxon>
        <taxon>Arthropoda</taxon>
        <taxon>Hexapoda</taxon>
        <taxon>Insecta</taxon>
        <taxon>Pterygota</taxon>
        <taxon>Neoptera</taxon>
        <taxon>Endopterygota</taxon>
        <taxon>Diptera</taxon>
        <taxon>Nematocera</taxon>
        <taxon>Culicoidea</taxon>
        <taxon>Culicidae</taxon>
        <taxon>Anophelinae</taxon>
        <taxon>Anopheles</taxon>
    </lineage>
</organism>
<dbReference type="AlphaFoldDB" id="A0A2M3ZQM6"/>
<name>A0A2M3ZQM6_9DIPT</name>
<feature type="signal peptide" evidence="1">
    <location>
        <begin position="1"/>
        <end position="19"/>
    </location>
</feature>
<evidence type="ECO:0000256" key="1">
    <source>
        <dbReference type="SAM" id="SignalP"/>
    </source>
</evidence>
<dbReference type="EMBL" id="GGFM01010090">
    <property type="protein sequence ID" value="MBW30841.1"/>
    <property type="molecule type" value="Transcribed_RNA"/>
</dbReference>
<keyword evidence="1" id="KW-0732">Signal</keyword>